<dbReference type="SMART" id="SM00436">
    <property type="entry name" value="TOP1Bc"/>
    <property type="match status" value="1"/>
</dbReference>
<dbReference type="RefSeq" id="WP_104935729.1">
    <property type="nucleotide sequence ID" value="NZ_CP021255.1"/>
</dbReference>
<dbReference type="SUPFAM" id="SSF56712">
    <property type="entry name" value="Prokaryotic type I DNA topoisomerase"/>
    <property type="match status" value="1"/>
</dbReference>
<dbReference type="InterPro" id="IPR013497">
    <property type="entry name" value="Topo_IA_cen"/>
</dbReference>
<evidence type="ECO:0000256" key="4">
    <source>
        <dbReference type="ARBA" id="ARBA00022842"/>
    </source>
</evidence>
<evidence type="ECO:0000256" key="1">
    <source>
        <dbReference type="ARBA" id="ARBA00000213"/>
    </source>
</evidence>
<protein>
    <recommendedName>
        <fullName evidence="8">DNA topoisomerase 1</fullName>
        <ecNumber evidence="8">5.6.2.1</ecNumber>
    </recommendedName>
    <alternativeName>
        <fullName evidence="8">DNA topoisomerase I</fullName>
    </alternativeName>
</protein>
<dbReference type="Gene3D" id="1.10.290.10">
    <property type="entry name" value="Topoisomerase I, domain 4"/>
    <property type="match status" value="1"/>
</dbReference>
<dbReference type="InterPro" id="IPR005733">
    <property type="entry name" value="TopoI_bac-type"/>
</dbReference>
<dbReference type="AlphaFoldDB" id="A0A2L1GL59"/>
<dbReference type="InterPro" id="IPR028612">
    <property type="entry name" value="Topoisom_1_IA"/>
</dbReference>
<dbReference type="GO" id="GO:0003677">
    <property type="term" value="F:DNA binding"/>
    <property type="evidence" value="ECO:0007669"/>
    <property type="project" value="UniProtKB-KW"/>
</dbReference>
<feature type="site" description="Interaction with DNA" evidence="8">
    <location>
        <position position="138"/>
    </location>
</feature>
<dbReference type="InterPro" id="IPR003601">
    <property type="entry name" value="Topo_IA_2"/>
</dbReference>
<dbReference type="InterPro" id="IPR034149">
    <property type="entry name" value="TOPRIM_TopoI"/>
</dbReference>
<feature type="active site" description="O-(5'-phospho-DNA)-tyrosine intermediate" evidence="8">
    <location>
        <position position="289"/>
    </location>
</feature>
<gene>
    <name evidence="8" type="primary">topA</name>
    <name evidence="12" type="ORF">CAY53_02125</name>
</gene>
<organism evidence="12 13">
    <name type="scientific">Desulfobulbus oralis</name>
    <dbReference type="NCBI Taxonomy" id="1986146"/>
    <lineage>
        <taxon>Bacteria</taxon>
        <taxon>Pseudomonadati</taxon>
        <taxon>Thermodesulfobacteriota</taxon>
        <taxon>Desulfobulbia</taxon>
        <taxon>Desulfobulbales</taxon>
        <taxon>Desulfobulbaceae</taxon>
        <taxon>Desulfobulbus</taxon>
    </lineage>
</organism>
<dbReference type="OrthoDB" id="9804262at2"/>
<comment type="similarity">
    <text evidence="2 8">Belongs to the type IA topoisomerase family.</text>
</comment>
<evidence type="ECO:0000256" key="9">
    <source>
        <dbReference type="SAM" id="MobiDB-lite"/>
    </source>
</evidence>
<dbReference type="KEGG" id="deo:CAY53_02125"/>
<dbReference type="InterPro" id="IPR023405">
    <property type="entry name" value="Topo_IA_core_domain"/>
</dbReference>
<feature type="domain" description="Toprim" evidence="10">
    <location>
        <begin position="1"/>
        <end position="112"/>
    </location>
</feature>
<dbReference type="Gene3D" id="1.10.460.10">
    <property type="entry name" value="Topoisomerase I, domain 2"/>
    <property type="match status" value="1"/>
</dbReference>
<feature type="site" description="Interaction with DNA" evidence="8">
    <location>
        <position position="143"/>
    </location>
</feature>
<keyword evidence="4" id="KW-0460">Magnesium</keyword>
<dbReference type="Pfam" id="PF01751">
    <property type="entry name" value="Toprim"/>
    <property type="match status" value="1"/>
</dbReference>
<dbReference type="Gene3D" id="3.30.65.10">
    <property type="entry name" value="Bacterial Topoisomerase I, domain 1"/>
    <property type="match status" value="1"/>
</dbReference>
<keyword evidence="3" id="KW-0479">Metal-binding</keyword>
<dbReference type="NCBIfam" id="TIGR01051">
    <property type="entry name" value="topA_bact"/>
    <property type="match status" value="1"/>
</dbReference>
<feature type="region of interest" description="Disordered" evidence="9">
    <location>
        <begin position="658"/>
        <end position="688"/>
    </location>
</feature>
<feature type="domain" description="Topo IA-type catalytic" evidence="11">
    <location>
        <begin position="124"/>
        <end position="548"/>
    </location>
</feature>
<dbReference type="HAMAP" id="MF_00952">
    <property type="entry name" value="Topoisom_1_prok"/>
    <property type="match status" value="1"/>
</dbReference>
<feature type="site" description="Interaction with DNA" evidence="8">
    <location>
        <position position="135"/>
    </location>
</feature>
<feature type="site" description="Interaction with DNA" evidence="8">
    <location>
        <position position="31"/>
    </location>
</feature>
<keyword evidence="5 8" id="KW-0799">Topoisomerase</keyword>
<evidence type="ECO:0000256" key="8">
    <source>
        <dbReference type="HAMAP-Rule" id="MF_00952"/>
    </source>
</evidence>
<dbReference type="Gene3D" id="2.70.20.10">
    <property type="entry name" value="Topoisomerase I, domain 3"/>
    <property type="match status" value="1"/>
</dbReference>
<dbReference type="CDD" id="cd03363">
    <property type="entry name" value="TOPRIM_TopoIA_TopoI"/>
    <property type="match status" value="1"/>
</dbReference>
<comment type="caution">
    <text evidence="8">Lacks conserved residue(s) required for the propagation of feature annotation.</text>
</comment>
<dbReference type="EC" id="5.6.2.1" evidence="8"/>
<dbReference type="PRINTS" id="PR00417">
    <property type="entry name" value="PRTPISMRASEI"/>
</dbReference>
<evidence type="ECO:0000256" key="7">
    <source>
        <dbReference type="ARBA" id="ARBA00023235"/>
    </source>
</evidence>
<dbReference type="GO" id="GO:0006265">
    <property type="term" value="P:DNA topological change"/>
    <property type="evidence" value="ECO:0007669"/>
    <property type="project" value="UniProtKB-UniRule"/>
</dbReference>
<comment type="function">
    <text evidence="8">Releases the supercoiling and torsional tension of DNA, which is introduced during the DNA replication and transcription, by transiently cleaving and rejoining one strand of the DNA duplex. Introduces a single-strand break via transesterification at a target site in duplex DNA. The scissile phosphodiester is attacked by the catalytic tyrosine of the enzyme, resulting in the formation of a DNA-(5'-phosphotyrosyl)-enzyme intermediate and the expulsion of a 3'-OH DNA strand. The free DNA strand then undergoes passage around the unbroken strand, thus removing DNA supercoils. Finally, in the religation step, the DNA 3'-OH attacks the covalent intermediate to expel the active-site tyrosine and restore the DNA phosphodiester backbone.</text>
</comment>
<dbReference type="PANTHER" id="PTHR42785:SF1">
    <property type="entry name" value="DNA TOPOISOMERASE"/>
    <property type="match status" value="1"/>
</dbReference>
<keyword evidence="6 8" id="KW-0238">DNA-binding</keyword>
<dbReference type="EMBL" id="CP021255">
    <property type="protein sequence ID" value="AVD70421.1"/>
    <property type="molecule type" value="Genomic_DNA"/>
</dbReference>
<dbReference type="GO" id="GO:0003917">
    <property type="term" value="F:DNA topoisomerase type I (single strand cut, ATP-independent) activity"/>
    <property type="evidence" value="ECO:0007669"/>
    <property type="project" value="UniProtKB-UniRule"/>
</dbReference>
<dbReference type="CDD" id="cd00186">
    <property type="entry name" value="TOP1Ac"/>
    <property type="match status" value="1"/>
</dbReference>
<name>A0A2L1GL59_9BACT</name>
<evidence type="ECO:0000256" key="2">
    <source>
        <dbReference type="ARBA" id="ARBA00009446"/>
    </source>
</evidence>
<dbReference type="Pfam" id="PF01131">
    <property type="entry name" value="Topoisom_bac"/>
    <property type="match status" value="1"/>
</dbReference>
<keyword evidence="13" id="KW-1185">Reference proteome</keyword>
<dbReference type="InterPro" id="IPR013826">
    <property type="entry name" value="Topo_IA_cen_sub3"/>
</dbReference>
<feature type="site" description="Interaction with DNA" evidence="8">
    <location>
        <position position="134"/>
    </location>
</feature>
<dbReference type="PANTHER" id="PTHR42785">
    <property type="entry name" value="DNA TOPOISOMERASE, TYPE IA, CORE"/>
    <property type="match status" value="1"/>
</dbReference>
<accession>A0A2L1GL59</accession>
<dbReference type="Proteomes" id="UP000239867">
    <property type="component" value="Chromosome"/>
</dbReference>
<evidence type="ECO:0000256" key="6">
    <source>
        <dbReference type="ARBA" id="ARBA00023125"/>
    </source>
</evidence>
<dbReference type="InterPro" id="IPR013824">
    <property type="entry name" value="Topo_IA_cen_sub1"/>
</dbReference>
<dbReference type="SMART" id="SM00493">
    <property type="entry name" value="TOPRIM"/>
    <property type="match status" value="1"/>
</dbReference>
<comment type="subunit">
    <text evidence="8">Monomer.</text>
</comment>
<dbReference type="InterPro" id="IPR006171">
    <property type="entry name" value="TOPRIM_dom"/>
</dbReference>
<evidence type="ECO:0000256" key="5">
    <source>
        <dbReference type="ARBA" id="ARBA00023029"/>
    </source>
</evidence>
<sequence>MKLFIVESPGKVKKIQGFLGPSWKVVASVGHVRDLPERTIGVEPPDFVPRYEATERGAKVLKDLAYKVKNAEAVYLATDPDREGEAIAWHLADALHLGDARRVTYTEITETAVRAALRQTRDIDRRLVSAQEARRVLDRLVGYLVSPVLSRQNGCALSAGRVQSPAVRLVVERERAIRDFRVTAHFGVDLVFEAMEHVSDGWKAAWLPKEGSWLEETQEYVLDRAVAEQVAGIGTVTVQACTETECRAAPPAPFTTSTLQQAASAALKINPTRCMALAQKLYESGHITYMRTDSPNLSEEAIAAIRSWAAEHDHPVPAGPRAWKSKEGAQEAHEAIRPTHFEVEDAGENEEEQALYRLIRLRALASQLEEAVYAVRVLRLEGEVDGKKAVFEAKGRTLVKPGWKALVARDQTDENEEEPENQIPKLSAGTKIKPQEGKVVPRKTRPPARFTEAALVRELEKRGIGRPSTYAAILQNIIQTHRYLQVDRKRFLVPTEQGEKVVNALGSFGFLDYEFTKRMEEQLDAIAEGREQYQPVVAVTYNALQSDTGAYIEATSPKCPECGKPLVHHFRKASKEQKGYNFWGCSGHNDGCPVTFADKNGAPGERQDNRPKVQLSEFICEVCGKPLIHHQGEKNGRAFDFWGCSGWKDGCKATFADDNGKPGARQDNKPKAAAGGYPGRQGGFRKRL</sequence>
<comment type="catalytic activity">
    <reaction evidence="1 8">
        <text>ATP-independent breakage of single-stranded DNA, followed by passage and rejoining.</text>
        <dbReference type="EC" id="5.6.2.1"/>
    </reaction>
</comment>
<dbReference type="InterPro" id="IPR023406">
    <property type="entry name" value="Topo_IA_AS"/>
</dbReference>
<evidence type="ECO:0000259" key="11">
    <source>
        <dbReference type="PROSITE" id="PS52039"/>
    </source>
</evidence>
<evidence type="ECO:0000313" key="12">
    <source>
        <dbReference type="EMBL" id="AVD70421.1"/>
    </source>
</evidence>
<evidence type="ECO:0000259" key="10">
    <source>
        <dbReference type="PROSITE" id="PS50880"/>
    </source>
</evidence>
<feature type="site" description="Interaction with DNA" evidence="8">
    <location>
        <position position="291"/>
    </location>
</feature>
<dbReference type="Gene3D" id="3.40.50.140">
    <property type="match status" value="1"/>
</dbReference>
<evidence type="ECO:0000313" key="13">
    <source>
        <dbReference type="Proteomes" id="UP000239867"/>
    </source>
</evidence>
<dbReference type="InterPro" id="IPR013825">
    <property type="entry name" value="Topo_IA_cen_sub2"/>
</dbReference>
<feature type="region of interest" description="Interaction with DNA" evidence="8">
    <location>
        <begin position="158"/>
        <end position="163"/>
    </location>
</feature>
<proteinExistence type="inferred from homology"/>
<dbReference type="GO" id="GO:0046872">
    <property type="term" value="F:metal ion binding"/>
    <property type="evidence" value="ECO:0007669"/>
    <property type="project" value="UniProtKB-KW"/>
</dbReference>
<reference evidence="12 13" key="1">
    <citation type="journal article" date="2018" name="MBio">
        <title>Insights into the evolution of host association through the isolation and characterization of a novel human periodontal pathobiont, Desulfobulbus oralis.</title>
        <authorList>
            <person name="Cross K.L."/>
            <person name="Chirania P."/>
            <person name="Xiong W."/>
            <person name="Beall C.J."/>
            <person name="Elkins J.G."/>
            <person name="Giannone R.J."/>
            <person name="Griffen A.L."/>
            <person name="Guss A.M."/>
            <person name="Hettich R.L."/>
            <person name="Joshi S.S."/>
            <person name="Mokrzan E.M."/>
            <person name="Martin R.K."/>
            <person name="Zhulin I.B."/>
            <person name="Leys E.J."/>
            <person name="Podar M."/>
        </authorList>
    </citation>
    <scope>NUCLEOTIDE SEQUENCE [LARGE SCALE GENOMIC DNA]</scope>
    <source>
        <strain evidence="12 13">ORNL</strain>
    </source>
</reference>
<dbReference type="PROSITE" id="PS52039">
    <property type="entry name" value="TOPO_IA_2"/>
    <property type="match status" value="1"/>
</dbReference>
<feature type="compositionally biased region" description="Basic and acidic residues" evidence="9">
    <location>
        <begin position="658"/>
        <end position="670"/>
    </location>
</feature>
<dbReference type="InterPro" id="IPR003602">
    <property type="entry name" value="Topo_IA_DNA-bd_dom"/>
</dbReference>
<dbReference type="InterPro" id="IPR000380">
    <property type="entry name" value="Topo_IA"/>
</dbReference>
<evidence type="ECO:0000256" key="3">
    <source>
        <dbReference type="ARBA" id="ARBA00022723"/>
    </source>
</evidence>
<keyword evidence="7 8" id="KW-0413">Isomerase</keyword>
<dbReference type="SMART" id="SM00437">
    <property type="entry name" value="TOP1Ac"/>
    <property type="match status" value="1"/>
</dbReference>
<dbReference type="PROSITE" id="PS00396">
    <property type="entry name" value="TOPO_IA_1"/>
    <property type="match status" value="1"/>
</dbReference>
<dbReference type="PROSITE" id="PS50880">
    <property type="entry name" value="TOPRIM"/>
    <property type="match status" value="1"/>
</dbReference>